<feature type="region of interest" description="Disordered" evidence="2">
    <location>
        <begin position="160"/>
        <end position="183"/>
    </location>
</feature>
<evidence type="ECO:0000313" key="5">
    <source>
        <dbReference type="EMBL" id="KAK2573390.1"/>
    </source>
</evidence>
<feature type="domain" description="Fibronectin type-III" evidence="4">
    <location>
        <begin position="556"/>
        <end position="652"/>
    </location>
</feature>
<evidence type="ECO:0000256" key="2">
    <source>
        <dbReference type="SAM" id="MobiDB-lite"/>
    </source>
</evidence>
<keyword evidence="1" id="KW-0175">Coiled coil</keyword>
<feature type="domain" description="Fibronectin type-III" evidence="4">
    <location>
        <begin position="267"/>
        <end position="360"/>
    </location>
</feature>
<feature type="domain" description="Fibronectin type-III" evidence="4">
    <location>
        <begin position="750"/>
        <end position="852"/>
    </location>
</feature>
<feature type="domain" description="Fibronectin type-III" evidence="4">
    <location>
        <begin position="364"/>
        <end position="456"/>
    </location>
</feature>
<reference evidence="5" key="2">
    <citation type="journal article" date="2023" name="Science">
        <title>Genomic signatures of disease resistance in endangered staghorn corals.</title>
        <authorList>
            <person name="Vollmer S.V."/>
            <person name="Selwyn J.D."/>
            <person name="Despard B.A."/>
            <person name="Roesel C.L."/>
        </authorList>
    </citation>
    <scope>NUCLEOTIDE SEQUENCE</scope>
    <source>
        <strain evidence="5">K2</strain>
    </source>
</reference>
<evidence type="ECO:0000256" key="1">
    <source>
        <dbReference type="SAM" id="Coils"/>
    </source>
</evidence>
<dbReference type="SUPFAM" id="SSF49265">
    <property type="entry name" value="Fibronectin type III"/>
    <property type="match status" value="4"/>
</dbReference>
<dbReference type="CDD" id="cd00063">
    <property type="entry name" value="FN3"/>
    <property type="match status" value="7"/>
</dbReference>
<reference evidence="5" key="1">
    <citation type="journal article" date="2023" name="G3 (Bethesda)">
        <title>Whole genome assembly and annotation of the endangered Caribbean coral Acropora cervicornis.</title>
        <authorList>
            <person name="Selwyn J.D."/>
            <person name="Vollmer S.V."/>
        </authorList>
    </citation>
    <scope>NUCLEOTIDE SEQUENCE</scope>
    <source>
        <strain evidence="5">K2</strain>
    </source>
</reference>
<dbReference type="Proteomes" id="UP001249851">
    <property type="component" value="Unassembled WGS sequence"/>
</dbReference>
<keyword evidence="3" id="KW-1133">Transmembrane helix</keyword>
<comment type="caution">
    <text evidence="5">The sequence shown here is derived from an EMBL/GenBank/DDBJ whole genome shotgun (WGS) entry which is preliminary data.</text>
</comment>
<keyword evidence="3" id="KW-0812">Transmembrane</keyword>
<feature type="domain" description="Fibronectin type-III" evidence="4">
    <location>
        <begin position="853"/>
        <end position="948"/>
    </location>
</feature>
<feature type="domain" description="Fibronectin type-III" evidence="4">
    <location>
        <begin position="951"/>
        <end position="1054"/>
    </location>
</feature>
<evidence type="ECO:0000313" key="6">
    <source>
        <dbReference type="Proteomes" id="UP001249851"/>
    </source>
</evidence>
<dbReference type="InterPro" id="IPR003961">
    <property type="entry name" value="FN3_dom"/>
</dbReference>
<feature type="domain" description="Fibronectin type-III" evidence="4">
    <location>
        <begin position="460"/>
        <end position="553"/>
    </location>
</feature>
<organism evidence="5 6">
    <name type="scientific">Acropora cervicornis</name>
    <name type="common">Staghorn coral</name>
    <dbReference type="NCBI Taxonomy" id="6130"/>
    <lineage>
        <taxon>Eukaryota</taxon>
        <taxon>Metazoa</taxon>
        <taxon>Cnidaria</taxon>
        <taxon>Anthozoa</taxon>
        <taxon>Hexacorallia</taxon>
        <taxon>Scleractinia</taxon>
        <taxon>Astrocoeniina</taxon>
        <taxon>Acroporidae</taxon>
        <taxon>Acropora</taxon>
    </lineage>
</organism>
<dbReference type="PRINTS" id="PR00014">
    <property type="entry name" value="FNTYPEIII"/>
</dbReference>
<dbReference type="InterPro" id="IPR050617">
    <property type="entry name" value="E3_ligase_FN3/SPRY"/>
</dbReference>
<dbReference type="InterPro" id="IPR013783">
    <property type="entry name" value="Ig-like_fold"/>
</dbReference>
<protein>
    <submittedName>
        <fullName evidence="5">Fibronectin type-III domain-containing protein 3A</fullName>
    </submittedName>
</protein>
<dbReference type="PANTHER" id="PTHR24099">
    <property type="entry name" value="E3 UBIQUITIN-PROTEIN LIGASE TRIM36-RELATED"/>
    <property type="match status" value="1"/>
</dbReference>
<dbReference type="PANTHER" id="PTHR24099:SF11">
    <property type="entry name" value="FIBRONECTIN TYPE III DOMAIN-CONTAINING 3BA-RELATED"/>
    <property type="match status" value="1"/>
</dbReference>
<dbReference type="EMBL" id="JARQWQ010000002">
    <property type="protein sequence ID" value="KAK2573390.1"/>
    <property type="molecule type" value="Genomic_DNA"/>
</dbReference>
<keyword evidence="6" id="KW-1185">Reference proteome</keyword>
<name>A0AAD9R5F7_ACRCE</name>
<feature type="domain" description="Fibronectin type-III" evidence="4">
    <location>
        <begin position="656"/>
        <end position="746"/>
    </location>
</feature>
<accession>A0AAD9R5F7</accession>
<evidence type="ECO:0000259" key="4">
    <source>
        <dbReference type="PROSITE" id="PS50853"/>
    </source>
</evidence>
<dbReference type="Gene3D" id="2.60.40.10">
    <property type="entry name" value="Immunoglobulins"/>
    <property type="match status" value="8"/>
</dbReference>
<proteinExistence type="predicted"/>
<feature type="transmembrane region" description="Helical" evidence="3">
    <location>
        <begin position="1075"/>
        <end position="1100"/>
    </location>
</feature>
<dbReference type="PROSITE" id="PS50853">
    <property type="entry name" value="FN3"/>
    <property type="match status" value="8"/>
</dbReference>
<gene>
    <name evidence="5" type="ORF">P5673_001040</name>
</gene>
<keyword evidence="3" id="KW-0472">Membrane</keyword>
<dbReference type="InterPro" id="IPR036116">
    <property type="entry name" value="FN3_sf"/>
</dbReference>
<dbReference type="Pfam" id="PF00041">
    <property type="entry name" value="fn3"/>
    <property type="match status" value="7"/>
</dbReference>
<feature type="coiled-coil region" evidence="1">
    <location>
        <begin position="98"/>
        <end position="128"/>
    </location>
</feature>
<dbReference type="SMART" id="SM00060">
    <property type="entry name" value="FN3"/>
    <property type="match status" value="8"/>
</dbReference>
<evidence type="ECO:0000256" key="3">
    <source>
        <dbReference type="SAM" id="Phobius"/>
    </source>
</evidence>
<dbReference type="AlphaFoldDB" id="A0AAD9R5F7"/>
<sequence length="1102" mass="121414">MSTGLNDMPSQEVAMGSKIELRTSSGAVICLNFSEKDQVLPKIVRLVDPDSDHSVVFRSESGVYHELDSDCTQSLHEFQRLDHCPHCNCDDSVSHGSNGNVRQGNERLEKQREKLQRKLRERKESSKDDGTCDGHCHQVIQLPIQGLRQYVHVNTVKMNGEKCKSGSSDEESSQGTKSTKGEKILPEELKIHKAPEIQVLNYTTVKVSWTGQVSNNSHLTGCSFDLQMFTKTKPYHSIYRIQAVKDDDRGEFSPEGICHMPSTIPSTPMPPSLASKAKTSLTLKWAAPSDNGSAITNYRLEWNKGEKGGPFTEVYCGQQRQFRLTHKLPPATPCSFRVQAVNGIGASKFSKELRCVTAPSVPSTPTPPQMVRASVNSIQFSWSKPESKGAEITEYLVEMDDNTTGYGFRVVYRGLENTCVVDKLQRNTCYKFRLLAVNSQGKSKWSDVVLFCTHPERPGQPFSPRLEGKVRTAGFTVTWALPSDNGGSEVTALLLEADDGKGGDFREVYRGLECEYIFNDLSPGHQYRLRLAAMNVGGISDWSRMAKIRTLPVVPGPANPPLLSKQHRHQPNVLDLLWDPPNYNGGAPILGYTLEMENTTTKEFREIHHLVDNICTVAGLLPGKTYAFRVKARNEVGVGKPSAVSRVTTAPGPPCTPNAPDMMCRSAAAILVSWEHPEENGSPVIGYTLEWMIEGKFVELYSGPDKTCEIRKGVSPASFYYFRVKALSAAGQSLWSPVSTCQTPPASPCAISSIKVVDQSSSHVRLRWKHPGNNGAPITSYNVEVTGYKNISFDVDTAEISETEEEALVVQEYNITDLQPNTSYRIRVQAVNRIGCGPFNSVFAITGDVPPPAPHLELVSSSYQSLKLKWTSSNASGGKNGIVVGVTFTLQMLDKNGIFTTIFSGSSTSHKVNKLQERTEYQFRIQASNDAGAGPFSDVVSFMTTSQPPNVVKGLSAESSSTSSVTVTWDPMQSLRNGDTVEYLLQAQCVGKDLDFRQVYQGPNTKFEYDSLPASTEMRFRVCALRLTTATDEAPVPIKGSFSPIASISETVADSKSLEPKDKEPFKITLTDKQWALVFFSAFALLVFMVVLLLPCLFSVTD</sequence>